<feature type="compositionally biased region" description="Gly residues" evidence="1">
    <location>
        <begin position="101"/>
        <end position="110"/>
    </location>
</feature>
<evidence type="ECO:0000313" key="2">
    <source>
        <dbReference type="EMBL" id="GHD35349.1"/>
    </source>
</evidence>
<keyword evidence="3" id="KW-1185">Reference proteome</keyword>
<evidence type="ECO:0000313" key="3">
    <source>
        <dbReference type="Proteomes" id="UP000654947"/>
    </source>
</evidence>
<evidence type="ECO:0000256" key="1">
    <source>
        <dbReference type="SAM" id="MobiDB-lite"/>
    </source>
</evidence>
<protein>
    <submittedName>
        <fullName evidence="2">Uncharacterized protein</fullName>
    </submittedName>
</protein>
<feature type="region of interest" description="Disordered" evidence="1">
    <location>
        <begin position="68"/>
        <end position="110"/>
    </location>
</feature>
<dbReference type="AlphaFoldDB" id="A0A919CM78"/>
<gene>
    <name evidence="2" type="ORF">GCM10007147_41750</name>
</gene>
<organism evidence="2 3">
    <name type="scientific">Nocardiopsis kunsanensis</name>
    <dbReference type="NCBI Taxonomy" id="141693"/>
    <lineage>
        <taxon>Bacteria</taxon>
        <taxon>Bacillati</taxon>
        <taxon>Actinomycetota</taxon>
        <taxon>Actinomycetes</taxon>
        <taxon>Streptosporangiales</taxon>
        <taxon>Nocardiopsidaceae</taxon>
        <taxon>Nocardiopsis</taxon>
    </lineage>
</organism>
<sequence>MKRGILSFTRESRCADVNMHGGDRFFSVRPGDVPASCTSWLSPETDPTSWENSTIPLGVVMCAMSTSGTTTSEVVSPLAGSPPSGEDARIRCPTSRPAPAGKGGHGDGPG</sequence>
<proteinExistence type="predicted"/>
<dbReference type="EMBL" id="BMXL01000033">
    <property type="protein sequence ID" value="GHD35349.1"/>
    <property type="molecule type" value="Genomic_DNA"/>
</dbReference>
<name>A0A919CM78_9ACTN</name>
<dbReference type="Proteomes" id="UP000654947">
    <property type="component" value="Unassembled WGS sequence"/>
</dbReference>
<accession>A0A919CM78</accession>
<reference evidence="2 3" key="1">
    <citation type="journal article" date="2014" name="Int. J. Syst. Evol. Microbiol.">
        <title>Complete genome sequence of Corynebacterium casei LMG S-19264T (=DSM 44701T), isolated from a smear-ripened cheese.</title>
        <authorList>
            <consortium name="US DOE Joint Genome Institute (JGI-PGF)"/>
            <person name="Walter F."/>
            <person name="Albersmeier A."/>
            <person name="Kalinowski J."/>
            <person name="Ruckert C."/>
        </authorList>
    </citation>
    <scope>NUCLEOTIDE SEQUENCE [LARGE SCALE GENOMIC DNA]</scope>
    <source>
        <strain evidence="2 3">KCTC 19473</strain>
    </source>
</reference>
<comment type="caution">
    <text evidence="2">The sequence shown here is derived from an EMBL/GenBank/DDBJ whole genome shotgun (WGS) entry which is preliminary data.</text>
</comment>